<dbReference type="SMART" id="SM00935">
    <property type="entry name" value="OmpH"/>
    <property type="match status" value="1"/>
</dbReference>
<dbReference type="InterPro" id="IPR024930">
    <property type="entry name" value="Skp_dom_sf"/>
</dbReference>
<evidence type="ECO:0008006" key="5">
    <source>
        <dbReference type="Google" id="ProtNLM"/>
    </source>
</evidence>
<dbReference type="EMBL" id="LAZR01006503">
    <property type="protein sequence ID" value="KKM91665.1"/>
    <property type="molecule type" value="Genomic_DNA"/>
</dbReference>
<dbReference type="PANTHER" id="PTHR35089:SF1">
    <property type="entry name" value="CHAPERONE PROTEIN SKP"/>
    <property type="match status" value="1"/>
</dbReference>
<evidence type="ECO:0000256" key="3">
    <source>
        <dbReference type="SAM" id="Coils"/>
    </source>
</evidence>
<proteinExistence type="inferred from homology"/>
<dbReference type="AlphaFoldDB" id="A0A0F9NS22"/>
<name>A0A0F9NS22_9ZZZZ</name>
<reference evidence="4" key="1">
    <citation type="journal article" date="2015" name="Nature">
        <title>Complex archaea that bridge the gap between prokaryotes and eukaryotes.</title>
        <authorList>
            <person name="Spang A."/>
            <person name="Saw J.H."/>
            <person name="Jorgensen S.L."/>
            <person name="Zaremba-Niedzwiedzka K."/>
            <person name="Martijn J."/>
            <person name="Lind A.E."/>
            <person name="van Eijk R."/>
            <person name="Schleper C."/>
            <person name="Guy L."/>
            <person name="Ettema T.J."/>
        </authorList>
    </citation>
    <scope>NUCLEOTIDE SEQUENCE</scope>
</reference>
<dbReference type="Pfam" id="PF03938">
    <property type="entry name" value="OmpH"/>
    <property type="match status" value="1"/>
</dbReference>
<protein>
    <recommendedName>
        <fullName evidence="5">Outer membrane chaperone Skp (OmpH)</fullName>
    </recommendedName>
</protein>
<evidence type="ECO:0000256" key="1">
    <source>
        <dbReference type="ARBA" id="ARBA00009091"/>
    </source>
</evidence>
<dbReference type="GO" id="GO:0051082">
    <property type="term" value="F:unfolded protein binding"/>
    <property type="evidence" value="ECO:0007669"/>
    <property type="project" value="InterPro"/>
</dbReference>
<dbReference type="GO" id="GO:0005829">
    <property type="term" value="C:cytosol"/>
    <property type="evidence" value="ECO:0007669"/>
    <property type="project" value="TreeGrafter"/>
</dbReference>
<organism evidence="4">
    <name type="scientific">marine sediment metagenome</name>
    <dbReference type="NCBI Taxonomy" id="412755"/>
    <lineage>
        <taxon>unclassified sequences</taxon>
        <taxon>metagenomes</taxon>
        <taxon>ecological metagenomes</taxon>
    </lineage>
</organism>
<dbReference type="GO" id="GO:0050821">
    <property type="term" value="P:protein stabilization"/>
    <property type="evidence" value="ECO:0007669"/>
    <property type="project" value="TreeGrafter"/>
</dbReference>
<comment type="similarity">
    <text evidence="1">Belongs to the Skp family.</text>
</comment>
<evidence type="ECO:0000313" key="4">
    <source>
        <dbReference type="EMBL" id="KKM91665.1"/>
    </source>
</evidence>
<comment type="caution">
    <text evidence="4">The sequence shown here is derived from an EMBL/GenBank/DDBJ whole genome shotgun (WGS) entry which is preliminary data.</text>
</comment>
<dbReference type="SUPFAM" id="SSF111384">
    <property type="entry name" value="OmpH-like"/>
    <property type="match status" value="1"/>
</dbReference>
<dbReference type="PANTHER" id="PTHR35089">
    <property type="entry name" value="CHAPERONE PROTEIN SKP"/>
    <property type="match status" value="1"/>
</dbReference>
<dbReference type="Gene3D" id="3.30.910.20">
    <property type="entry name" value="Skp domain"/>
    <property type="match status" value="1"/>
</dbReference>
<evidence type="ECO:0000256" key="2">
    <source>
        <dbReference type="ARBA" id="ARBA00022729"/>
    </source>
</evidence>
<gene>
    <name evidence="4" type="ORF">LCGC14_1226230</name>
</gene>
<keyword evidence="3" id="KW-0175">Coiled coil</keyword>
<accession>A0A0F9NS22</accession>
<sequence>MKRSGVILTGGLAVLAIAAVMGRSSAQAPAPPVTRVGVCDVGAIFNGYAKRDDLNAQLEANRKRANAEDKRRAKGIEAVEKVMQELKKGSKQFKDRLKQLEKLTIERSVWRQYAEKAFLAEHRQMMEQLYRELLAAIAQTAKAKGFDVIMYREQVDIASQTTTELYKKIAQRKCLYYNPGVDITQQVLDRLNRQYRAKPK</sequence>
<feature type="coiled-coil region" evidence="3">
    <location>
        <begin position="48"/>
        <end position="139"/>
    </location>
</feature>
<keyword evidence="2" id="KW-0732">Signal</keyword>
<dbReference type="InterPro" id="IPR005632">
    <property type="entry name" value="Chaperone_Skp"/>
</dbReference>